<reference evidence="1" key="1">
    <citation type="journal article" date="2014" name="Front. Microbiol.">
        <title>High frequency of phylogenetically diverse reductive dehalogenase-homologous genes in deep subseafloor sedimentary metagenomes.</title>
        <authorList>
            <person name="Kawai M."/>
            <person name="Futagami T."/>
            <person name="Toyoda A."/>
            <person name="Takaki Y."/>
            <person name="Nishi S."/>
            <person name="Hori S."/>
            <person name="Arai W."/>
            <person name="Tsubouchi T."/>
            <person name="Morono Y."/>
            <person name="Uchiyama I."/>
            <person name="Ito T."/>
            <person name="Fujiyama A."/>
            <person name="Inagaki F."/>
            <person name="Takami H."/>
        </authorList>
    </citation>
    <scope>NUCLEOTIDE SEQUENCE</scope>
    <source>
        <strain evidence="1">Expedition CK06-06</strain>
    </source>
</reference>
<sequence length="314" mass="34911">TLFAEFEIGQDSVDFLARFEVGQGSAELFGRFEAQATADLLGKFEAQVTAELLGRFEVGQGSAELLARFLIPRAYNFSSGMGISFDWWGSGGVDQNIDFEMWSLTGGWVGRFPDGAAEWRQVQISWDDLTPVDLDGTMPDSSQIIGIYWTYHTPGVRRIDGIRAWMRQDLLCKVVIKNANASDLLSRFEIQASQDLLCKFETQATQGFNDLKAGFYVEMVILPGGIWDYQYVWQNLAAELEVGVQQGQIEEDPATGAITARQRHAINDRTIATMCGGYRAYSKGTFIFDAETSIYGGANPVYTPAFGLVENKYD</sequence>
<dbReference type="EMBL" id="BARU01003129">
    <property type="protein sequence ID" value="GAH20763.1"/>
    <property type="molecule type" value="Genomic_DNA"/>
</dbReference>
<comment type="caution">
    <text evidence="1">The sequence shown here is derived from an EMBL/GenBank/DDBJ whole genome shotgun (WGS) entry which is preliminary data.</text>
</comment>
<name>X1FIZ6_9ZZZZ</name>
<evidence type="ECO:0000313" key="1">
    <source>
        <dbReference type="EMBL" id="GAH20763.1"/>
    </source>
</evidence>
<feature type="non-terminal residue" evidence="1">
    <location>
        <position position="1"/>
    </location>
</feature>
<feature type="non-terminal residue" evidence="1">
    <location>
        <position position="314"/>
    </location>
</feature>
<protein>
    <submittedName>
        <fullName evidence="1">Uncharacterized protein</fullName>
    </submittedName>
</protein>
<accession>X1FIZ6</accession>
<dbReference type="AlphaFoldDB" id="X1FIZ6"/>
<gene>
    <name evidence="1" type="ORF">S03H2_06950</name>
</gene>
<organism evidence="1">
    <name type="scientific">marine sediment metagenome</name>
    <dbReference type="NCBI Taxonomy" id="412755"/>
    <lineage>
        <taxon>unclassified sequences</taxon>
        <taxon>metagenomes</taxon>
        <taxon>ecological metagenomes</taxon>
    </lineage>
</organism>
<proteinExistence type="predicted"/>